<dbReference type="Pfam" id="PF00132">
    <property type="entry name" value="Hexapep"/>
    <property type="match status" value="2"/>
</dbReference>
<keyword evidence="2" id="KW-1185">Reference proteome</keyword>
<protein>
    <submittedName>
        <fullName evidence="1">Transferase hexapeptide repeat containing protein</fullName>
    </submittedName>
</protein>
<reference evidence="1 2" key="2">
    <citation type="journal article" date="2011" name="Stand. Genomic Sci.">
        <title>Complete genome sequence of Mahella australiensis type strain (50-1 BON).</title>
        <authorList>
            <person name="Sikorski J."/>
            <person name="Teshima H."/>
            <person name="Nolan M."/>
            <person name="Lucas S."/>
            <person name="Hammon N."/>
            <person name="Deshpande S."/>
            <person name="Cheng J.F."/>
            <person name="Pitluck S."/>
            <person name="Liolios K."/>
            <person name="Pagani I."/>
            <person name="Ivanova N."/>
            <person name="Huntemann M."/>
            <person name="Mavromatis K."/>
            <person name="Ovchinikova G."/>
            <person name="Pati A."/>
            <person name="Tapia R."/>
            <person name="Han C."/>
            <person name="Goodwin L."/>
            <person name="Chen A."/>
            <person name="Palaniappan K."/>
            <person name="Land M."/>
            <person name="Hauser L."/>
            <person name="Ngatchou-Djao O.D."/>
            <person name="Rohde M."/>
            <person name="Pukall R."/>
            <person name="Spring S."/>
            <person name="Abt B."/>
            <person name="Goker M."/>
            <person name="Detter J.C."/>
            <person name="Woyke T."/>
            <person name="Bristow J."/>
            <person name="Markowitz V."/>
            <person name="Hugenholtz P."/>
            <person name="Eisen J.A."/>
            <person name="Kyrpides N.C."/>
            <person name="Klenk H.P."/>
            <person name="Lapidus A."/>
        </authorList>
    </citation>
    <scope>NUCLEOTIDE SEQUENCE [LARGE SCALE GENOMIC DNA]</scope>
    <source>
        <strain evidence="2">DSM 15567 / CIP 107919 / 50-1 BON</strain>
    </source>
</reference>
<dbReference type="SUPFAM" id="SSF51161">
    <property type="entry name" value="Trimeric LpxA-like enzymes"/>
    <property type="match status" value="1"/>
</dbReference>
<dbReference type="PANTHER" id="PTHR43360:SF1">
    <property type="entry name" value="CARBOXYSOME ASSEMBLY PROTEIN CCMM"/>
    <property type="match status" value="1"/>
</dbReference>
<proteinExistence type="predicted"/>
<reference evidence="2" key="1">
    <citation type="submission" date="2010-11" db="EMBL/GenBank/DDBJ databases">
        <title>The complete genome of Mahella australiensis DSM 15567.</title>
        <authorList>
            <consortium name="US DOE Joint Genome Institute (JGI-PGF)"/>
            <person name="Lucas S."/>
            <person name="Copeland A."/>
            <person name="Lapidus A."/>
            <person name="Bruce D."/>
            <person name="Goodwin L."/>
            <person name="Pitluck S."/>
            <person name="Kyrpides N."/>
            <person name="Mavromatis K."/>
            <person name="Pagani I."/>
            <person name="Ivanova N."/>
            <person name="Teshima H."/>
            <person name="Brettin T."/>
            <person name="Detter J.C."/>
            <person name="Han C."/>
            <person name="Tapia R."/>
            <person name="Land M."/>
            <person name="Hauser L."/>
            <person name="Markowitz V."/>
            <person name="Cheng J.-F."/>
            <person name="Hugenholtz P."/>
            <person name="Woyke T."/>
            <person name="Wu D."/>
            <person name="Spring S."/>
            <person name="Pukall R."/>
            <person name="Steenblock K."/>
            <person name="Schneider S."/>
            <person name="Klenk H.-P."/>
            <person name="Eisen J.A."/>
        </authorList>
    </citation>
    <scope>NUCLEOTIDE SEQUENCE [LARGE SCALE GENOMIC DNA]</scope>
    <source>
        <strain evidence="2">DSM 15567 / CIP 107919 / 50-1 BON</strain>
    </source>
</reference>
<evidence type="ECO:0000313" key="1">
    <source>
        <dbReference type="EMBL" id="AEE95947.1"/>
    </source>
</evidence>
<dbReference type="InterPro" id="IPR001451">
    <property type="entry name" value="Hexapep"/>
</dbReference>
<dbReference type="AlphaFoldDB" id="F4A144"/>
<dbReference type="eggNOG" id="COG0663">
    <property type="taxonomic scope" value="Bacteria"/>
</dbReference>
<evidence type="ECO:0000313" key="2">
    <source>
        <dbReference type="Proteomes" id="UP000008457"/>
    </source>
</evidence>
<dbReference type="InterPro" id="IPR011004">
    <property type="entry name" value="Trimer_LpxA-like_sf"/>
</dbReference>
<dbReference type="EMBL" id="CP002360">
    <property type="protein sequence ID" value="AEE95947.1"/>
    <property type="molecule type" value="Genomic_DNA"/>
</dbReference>
<dbReference type="Gene3D" id="2.160.10.10">
    <property type="entry name" value="Hexapeptide repeat proteins"/>
    <property type="match status" value="1"/>
</dbReference>
<dbReference type="InterPro" id="IPR052265">
    <property type="entry name" value="Gamma-CA"/>
</dbReference>
<keyword evidence="1" id="KW-0808">Transferase</keyword>
<accession>F4A144</accession>
<dbReference type="KEGG" id="mas:Mahau_0747"/>
<dbReference type="PANTHER" id="PTHR43360">
    <property type="entry name" value="CARBON DIOXIDE CONCENTRATING MECHANISM PROTEIN CCMM"/>
    <property type="match status" value="1"/>
</dbReference>
<dbReference type="STRING" id="697281.Mahau_0747"/>
<dbReference type="HOGENOM" id="CLU_064827_3_1_9"/>
<name>F4A144_MAHA5</name>
<sequence>MIRENINGHYPQIDHTAYIDPTAVIVGNVHIGKRVYVGPNVVIRADELTDIYTVGSITIGDDCNIQDGVIIHTLGDACVTIGSRTSLGHGCVIHAPCNIGAHCFIGYRSVISNADIGDWCYVGISVVAEGIKVEKRRVVPTGAILSYQQQNADLLPVIDKQRCDYMERVIDSNIKLTNGYNAINC</sequence>
<gene>
    <name evidence="1" type="ordered locus">Mahau_0747</name>
</gene>
<dbReference type="Proteomes" id="UP000008457">
    <property type="component" value="Chromosome"/>
</dbReference>
<dbReference type="GO" id="GO:0016740">
    <property type="term" value="F:transferase activity"/>
    <property type="evidence" value="ECO:0007669"/>
    <property type="project" value="UniProtKB-KW"/>
</dbReference>
<organism evidence="1 2">
    <name type="scientific">Mahella australiensis (strain DSM 15567 / CIP 107919 / 50-1 BON)</name>
    <dbReference type="NCBI Taxonomy" id="697281"/>
    <lineage>
        <taxon>Bacteria</taxon>
        <taxon>Bacillati</taxon>
        <taxon>Bacillota</taxon>
        <taxon>Clostridia</taxon>
        <taxon>Thermoanaerobacterales</taxon>
        <taxon>Thermoanaerobacterales Family IV. Incertae Sedis</taxon>
        <taxon>Mahella</taxon>
    </lineage>
</organism>